<evidence type="ECO:0000256" key="3">
    <source>
        <dbReference type="ARBA" id="ARBA00023015"/>
    </source>
</evidence>
<dbReference type="PROSITE" id="PS00028">
    <property type="entry name" value="ZINC_FINGER_C2H2_1"/>
    <property type="match status" value="1"/>
</dbReference>
<comment type="caution">
    <text evidence="10">The sequence shown here is derived from an EMBL/GenBank/DDBJ whole genome shotgun (WGS) entry which is preliminary data.</text>
</comment>
<dbReference type="Pfam" id="PF04082">
    <property type="entry name" value="Fungal_trans"/>
    <property type="match status" value="1"/>
</dbReference>
<keyword evidence="2" id="KW-0862">Zinc</keyword>
<dbReference type="EMBL" id="LVYI01000006">
    <property type="protein sequence ID" value="OAP58394.1"/>
    <property type="molecule type" value="Genomic_DNA"/>
</dbReference>
<dbReference type="GO" id="GO:0003677">
    <property type="term" value="F:DNA binding"/>
    <property type="evidence" value="ECO:0007669"/>
    <property type="project" value="UniProtKB-KW"/>
</dbReference>
<dbReference type="PANTHER" id="PTHR47660">
    <property type="entry name" value="TRANSCRIPTION FACTOR WITH C2H2 AND ZN(2)-CYS(6) DNA BINDING DOMAIN (EUROFUNG)-RELATED-RELATED"/>
    <property type="match status" value="1"/>
</dbReference>
<evidence type="ECO:0000259" key="9">
    <source>
        <dbReference type="PROSITE" id="PS50157"/>
    </source>
</evidence>
<feature type="domain" description="C2H2-type" evidence="9">
    <location>
        <begin position="22"/>
        <end position="49"/>
    </location>
</feature>
<dbReference type="InterPro" id="IPR036236">
    <property type="entry name" value="Znf_C2H2_sf"/>
</dbReference>
<feature type="region of interest" description="Disordered" evidence="8">
    <location>
        <begin position="173"/>
        <end position="199"/>
    </location>
</feature>
<dbReference type="SUPFAM" id="SSF57701">
    <property type="entry name" value="Zn2/Cys6 DNA-binding domain"/>
    <property type="match status" value="1"/>
</dbReference>
<keyword evidence="6" id="KW-0539">Nucleus</keyword>
<dbReference type="PANTHER" id="PTHR47660:SF2">
    <property type="entry name" value="TRANSCRIPTION FACTOR WITH C2H2 AND ZN(2)-CYS(6) DNA BINDING DOMAIN (EUROFUNG)"/>
    <property type="match status" value="1"/>
</dbReference>
<keyword evidence="11" id="KW-1185">Reference proteome</keyword>
<dbReference type="SUPFAM" id="SSF57667">
    <property type="entry name" value="beta-beta-alpha zinc fingers"/>
    <property type="match status" value="1"/>
</dbReference>
<protein>
    <recommendedName>
        <fullName evidence="9">C2H2-type domain-containing protein</fullName>
    </recommendedName>
</protein>
<dbReference type="AlphaFoldDB" id="A0A178ZF31"/>
<dbReference type="InterPro" id="IPR036864">
    <property type="entry name" value="Zn2-C6_fun-type_DNA-bd_sf"/>
</dbReference>
<evidence type="ECO:0000313" key="11">
    <source>
        <dbReference type="Proteomes" id="UP000078343"/>
    </source>
</evidence>
<evidence type="ECO:0000256" key="4">
    <source>
        <dbReference type="ARBA" id="ARBA00023125"/>
    </source>
</evidence>
<evidence type="ECO:0000256" key="6">
    <source>
        <dbReference type="ARBA" id="ARBA00023242"/>
    </source>
</evidence>
<dbReference type="GeneID" id="30011652"/>
<organism evidence="10 11">
    <name type="scientific">Fonsecaea erecta</name>
    <dbReference type="NCBI Taxonomy" id="1367422"/>
    <lineage>
        <taxon>Eukaryota</taxon>
        <taxon>Fungi</taxon>
        <taxon>Dikarya</taxon>
        <taxon>Ascomycota</taxon>
        <taxon>Pezizomycotina</taxon>
        <taxon>Eurotiomycetes</taxon>
        <taxon>Chaetothyriomycetidae</taxon>
        <taxon>Chaetothyriales</taxon>
        <taxon>Herpotrichiellaceae</taxon>
        <taxon>Fonsecaea</taxon>
    </lineage>
</organism>
<evidence type="ECO:0000256" key="2">
    <source>
        <dbReference type="ARBA" id="ARBA00022833"/>
    </source>
</evidence>
<dbReference type="SMART" id="SM00066">
    <property type="entry name" value="GAL4"/>
    <property type="match status" value="1"/>
</dbReference>
<keyword evidence="5" id="KW-0804">Transcription</keyword>
<dbReference type="GO" id="GO:0000981">
    <property type="term" value="F:DNA-binding transcription factor activity, RNA polymerase II-specific"/>
    <property type="evidence" value="ECO:0007669"/>
    <property type="project" value="InterPro"/>
</dbReference>
<dbReference type="InterPro" id="IPR001138">
    <property type="entry name" value="Zn2Cys6_DnaBD"/>
</dbReference>
<dbReference type="Pfam" id="PF00172">
    <property type="entry name" value="Zn_clus"/>
    <property type="match status" value="1"/>
</dbReference>
<feature type="region of interest" description="Disordered" evidence="8">
    <location>
        <begin position="94"/>
        <end position="126"/>
    </location>
</feature>
<dbReference type="InterPro" id="IPR013087">
    <property type="entry name" value="Znf_C2H2_type"/>
</dbReference>
<keyword evidence="3" id="KW-0805">Transcription regulation</keyword>
<proteinExistence type="predicted"/>
<dbReference type="CDD" id="cd00067">
    <property type="entry name" value="GAL4"/>
    <property type="match status" value="1"/>
</dbReference>
<keyword evidence="1" id="KW-0479">Metal-binding</keyword>
<name>A0A178ZF31_9EURO</name>
<dbReference type="STRING" id="1367422.A0A178ZF31"/>
<keyword evidence="7" id="KW-0863">Zinc-finger</keyword>
<accession>A0A178ZF31</accession>
<dbReference type="PROSITE" id="PS00463">
    <property type="entry name" value="ZN2_CY6_FUNGAL_1"/>
    <property type="match status" value="1"/>
</dbReference>
<feature type="compositionally biased region" description="Basic and acidic residues" evidence="8">
    <location>
        <begin position="186"/>
        <end position="199"/>
    </location>
</feature>
<dbReference type="InterPro" id="IPR007219">
    <property type="entry name" value="XnlR_reg_dom"/>
</dbReference>
<sequence>MMRNDSAGKVSTLGLLDKSPNHVCHICAKSFARRDVLRRHARHQHGEAAFQKTSPRSRRKSCLRCALHKVKCTRESTCQECGKSGLLCQYNFEPSSTSTDPKSCDNRQRLGGDQIPPSSPKRPRLQLEEFRTPPGLQLTPAELMRPQKSPSLDNHPSPEWTFTWSREFGSDIDAPTVQTMTGPQRDGNDITRTNEKNDADSHALFTPLRHDSGLITHPGVGLERSGSDHMAPEHWGLLFDMEDHHDTNLASRTTSDDQLPELSDGAFPDFTIMPEDLATVGAPPHQTSGTWLPTRQPLLGDREGLQTHKGPADSGIAETQSPLHEAIYASISGSAELPGTEDGGNSAIEAEQSLALRIHRVLQQNSLGQIGLPTDVPASFPSSVQLSAFWDLYFVHFDKHCPILHRHLVNPMSCSPLIAAVVTVVGANYADTAHSRLFHQQGASKLCALLQTSLGNERNDGRAEGSVLAAVCILLCQAIRSRRSDQAQLLTTLLHGNIAYLEKMGLFQQQNDYMGRLNRGRTIPVNNSSPRDWMAQLKKVNDLEMHHQWRAWVKEETSRRLAWAYLTYNYLSAAFLQDRIPPDPEPPNLQMPCEDIMWEAGNARAWSTGFPWLHNPQPQLPFRATLRGLLHQNVALQEVSRFGRLVCAALIHYELCRGSSEDESRSKKSILQLVNAGGTEQLLRLAADLADSFKRDPRSQL</sequence>
<evidence type="ECO:0000313" key="10">
    <source>
        <dbReference type="EMBL" id="OAP58394.1"/>
    </source>
</evidence>
<keyword evidence="4" id="KW-0238">DNA-binding</keyword>
<evidence type="ECO:0000256" key="7">
    <source>
        <dbReference type="PROSITE-ProRule" id="PRU00042"/>
    </source>
</evidence>
<dbReference type="RefSeq" id="XP_018691761.1">
    <property type="nucleotide sequence ID" value="XM_018838993.1"/>
</dbReference>
<dbReference type="PROSITE" id="PS50157">
    <property type="entry name" value="ZINC_FINGER_C2H2_2"/>
    <property type="match status" value="1"/>
</dbReference>
<gene>
    <name evidence="10" type="ORF">AYL99_07484</name>
</gene>
<evidence type="ECO:0000256" key="1">
    <source>
        <dbReference type="ARBA" id="ARBA00022723"/>
    </source>
</evidence>
<dbReference type="OrthoDB" id="654211at2759"/>
<dbReference type="GO" id="GO:0008270">
    <property type="term" value="F:zinc ion binding"/>
    <property type="evidence" value="ECO:0007669"/>
    <property type="project" value="UniProtKB-KW"/>
</dbReference>
<dbReference type="Proteomes" id="UP000078343">
    <property type="component" value="Unassembled WGS sequence"/>
</dbReference>
<dbReference type="GO" id="GO:0006351">
    <property type="term" value="P:DNA-templated transcription"/>
    <property type="evidence" value="ECO:0007669"/>
    <property type="project" value="InterPro"/>
</dbReference>
<evidence type="ECO:0000256" key="5">
    <source>
        <dbReference type="ARBA" id="ARBA00023163"/>
    </source>
</evidence>
<evidence type="ECO:0000256" key="8">
    <source>
        <dbReference type="SAM" id="MobiDB-lite"/>
    </source>
</evidence>
<reference evidence="10 11" key="1">
    <citation type="submission" date="2016-04" db="EMBL/GenBank/DDBJ databases">
        <title>Draft genome of Fonsecaea erecta CBS 125763.</title>
        <authorList>
            <person name="Weiss V.A."/>
            <person name="Vicente V.A."/>
            <person name="Raittz R.T."/>
            <person name="Moreno L.F."/>
            <person name="De Souza E.M."/>
            <person name="Pedrosa F.O."/>
            <person name="Steffens M.B."/>
            <person name="Faoro H."/>
            <person name="Tadra-Sfeir M.Z."/>
            <person name="Najafzadeh M.J."/>
            <person name="Felipe M.S."/>
            <person name="Teixeira M."/>
            <person name="Sun J."/>
            <person name="Xi L."/>
            <person name="Gomes R."/>
            <person name="De Azevedo C.M."/>
            <person name="Salgado C.G."/>
            <person name="Da Silva M.B."/>
            <person name="Nascimento M.F."/>
            <person name="Queiroz-Telles F."/>
            <person name="Attili D.S."/>
            <person name="Gorbushina A."/>
        </authorList>
    </citation>
    <scope>NUCLEOTIDE SEQUENCE [LARGE SCALE GENOMIC DNA]</scope>
    <source>
        <strain evidence="10 11">CBS 125763</strain>
    </source>
</reference>